<dbReference type="Proteomes" id="UP001066276">
    <property type="component" value="Chromosome 8"/>
</dbReference>
<name>A0AAV7NF01_PLEWA</name>
<dbReference type="AlphaFoldDB" id="A0AAV7NF01"/>
<feature type="region of interest" description="Disordered" evidence="1">
    <location>
        <begin position="59"/>
        <end position="84"/>
    </location>
</feature>
<keyword evidence="3" id="KW-1185">Reference proteome</keyword>
<proteinExistence type="predicted"/>
<comment type="caution">
    <text evidence="2">The sequence shown here is derived from an EMBL/GenBank/DDBJ whole genome shotgun (WGS) entry which is preliminary data.</text>
</comment>
<protein>
    <submittedName>
        <fullName evidence="2">Uncharacterized protein</fullName>
    </submittedName>
</protein>
<reference evidence="2" key="1">
    <citation type="journal article" date="2022" name="bioRxiv">
        <title>Sequencing and chromosome-scale assembly of the giantPleurodeles waltlgenome.</title>
        <authorList>
            <person name="Brown T."/>
            <person name="Elewa A."/>
            <person name="Iarovenko S."/>
            <person name="Subramanian E."/>
            <person name="Araus A.J."/>
            <person name="Petzold A."/>
            <person name="Susuki M."/>
            <person name="Suzuki K.-i.T."/>
            <person name="Hayashi T."/>
            <person name="Toyoda A."/>
            <person name="Oliveira C."/>
            <person name="Osipova E."/>
            <person name="Leigh N.D."/>
            <person name="Simon A."/>
            <person name="Yun M.H."/>
        </authorList>
    </citation>
    <scope>NUCLEOTIDE SEQUENCE</scope>
    <source>
        <strain evidence="2">20211129_DDA</strain>
        <tissue evidence="2">Liver</tissue>
    </source>
</reference>
<gene>
    <name evidence="2" type="ORF">NDU88_002283</name>
</gene>
<evidence type="ECO:0000313" key="2">
    <source>
        <dbReference type="EMBL" id="KAJ1114044.1"/>
    </source>
</evidence>
<sequence>MTFCTTFWKGGTDPECTTEVSLSSHVAMIFLKIKFLSMINKVLNISRLKENYYRFGGNNRKSTPKRTIFCSEDPPSRRRGRWWR</sequence>
<dbReference type="EMBL" id="JANPWB010000012">
    <property type="protein sequence ID" value="KAJ1114044.1"/>
    <property type="molecule type" value="Genomic_DNA"/>
</dbReference>
<organism evidence="2 3">
    <name type="scientific">Pleurodeles waltl</name>
    <name type="common">Iberian ribbed newt</name>
    <dbReference type="NCBI Taxonomy" id="8319"/>
    <lineage>
        <taxon>Eukaryota</taxon>
        <taxon>Metazoa</taxon>
        <taxon>Chordata</taxon>
        <taxon>Craniata</taxon>
        <taxon>Vertebrata</taxon>
        <taxon>Euteleostomi</taxon>
        <taxon>Amphibia</taxon>
        <taxon>Batrachia</taxon>
        <taxon>Caudata</taxon>
        <taxon>Salamandroidea</taxon>
        <taxon>Salamandridae</taxon>
        <taxon>Pleurodelinae</taxon>
        <taxon>Pleurodeles</taxon>
    </lineage>
</organism>
<evidence type="ECO:0000256" key="1">
    <source>
        <dbReference type="SAM" id="MobiDB-lite"/>
    </source>
</evidence>
<accession>A0AAV7NF01</accession>
<evidence type="ECO:0000313" key="3">
    <source>
        <dbReference type="Proteomes" id="UP001066276"/>
    </source>
</evidence>